<organism evidence="1 2">
    <name type="scientific">Suillus luteus UH-Slu-Lm8-n1</name>
    <dbReference type="NCBI Taxonomy" id="930992"/>
    <lineage>
        <taxon>Eukaryota</taxon>
        <taxon>Fungi</taxon>
        <taxon>Dikarya</taxon>
        <taxon>Basidiomycota</taxon>
        <taxon>Agaricomycotina</taxon>
        <taxon>Agaricomycetes</taxon>
        <taxon>Agaricomycetidae</taxon>
        <taxon>Boletales</taxon>
        <taxon>Suillineae</taxon>
        <taxon>Suillaceae</taxon>
        <taxon>Suillus</taxon>
    </lineage>
</organism>
<evidence type="ECO:0000313" key="1">
    <source>
        <dbReference type="EMBL" id="KIK31628.1"/>
    </source>
</evidence>
<dbReference type="HOGENOM" id="CLU_013084_3_0_1"/>
<accession>A0A0D0AHY4</accession>
<dbReference type="AlphaFoldDB" id="A0A0D0AHY4"/>
<reference evidence="2" key="2">
    <citation type="submission" date="2015-01" db="EMBL/GenBank/DDBJ databases">
        <title>Evolutionary Origins and Diversification of the Mycorrhizal Mutualists.</title>
        <authorList>
            <consortium name="DOE Joint Genome Institute"/>
            <consortium name="Mycorrhizal Genomics Consortium"/>
            <person name="Kohler A."/>
            <person name="Kuo A."/>
            <person name="Nagy L.G."/>
            <person name="Floudas D."/>
            <person name="Copeland A."/>
            <person name="Barry K.W."/>
            <person name="Cichocki N."/>
            <person name="Veneault-Fourrey C."/>
            <person name="LaButti K."/>
            <person name="Lindquist E.A."/>
            <person name="Lipzen A."/>
            <person name="Lundell T."/>
            <person name="Morin E."/>
            <person name="Murat C."/>
            <person name="Riley R."/>
            <person name="Ohm R."/>
            <person name="Sun H."/>
            <person name="Tunlid A."/>
            <person name="Henrissat B."/>
            <person name="Grigoriev I.V."/>
            <person name="Hibbett D.S."/>
            <person name="Martin F."/>
        </authorList>
    </citation>
    <scope>NUCLEOTIDE SEQUENCE [LARGE SCALE GENOMIC DNA]</scope>
    <source>
        <strain evidence="2">UH-Slu-Lm8-n1</strain>
    </source>
</reference>
<sequence length="317" mass="36400">MSASDREMVETMMADHGFDIDTLPYTVPPGDEGLDISHAGGEYEAFEGLAHEVSGLSGCHYIDPRTRSDRIENENNHWSTQMDVLVEAYLDYRYRDSEDGMPHVDEMPGSPSDRDAQRVSLSEIELVDIFRRTRSSLRSQPYHQYPNETLVYHGYLGCTPLYPTVAISLRTLAAYRQTHRVCPTFSFQAQCKALCFLHEIPYRPYLTTQLSAAFDVYLQILRRVDQRLCIALKRDAPNWRLLNACPACFYKVEDEPDLDFEWLVTMDGNNSLKRWDSTIYGTNARLDSRKVQSDFWIDPNTVDKFSGEVRAHAVSTK</sequence>
<reference evidence="1 2" key="1">
    <citation type="submission" date="2014-04" db="EMBL/GenBank/DDBJ databases">
        <authorList>
            <consortium name="DOE Joint Genome Institute"/>
            <person name="Kuo A."/>
            <person name="Ruytinx J."/>
            <person name="Rineau F."/>
            <person name="Colpaert J."/>
            <person name="Kohler A."/>
            <person name="Nagy L.G."/>
            <person name="Floudas D."/>
            <person name="Copeland A."/>
            <person name="Barry K.W."/>
            <person name="Cichocki N."/>
            <person name="Veneault-Fourrey C."/>
            <person name="LaButti K."/>
            <person name="Lindquist E.A."/>
            <person name="Lipzen A."/>
            <person name="Lundell T."/>
            <person name="Morin E."/>
            <person name="Murat C."/>
            <person name="Sun H."/>
            <person name="Tunlid A."/>
            <person name="Henrissat B."/>
            <person name="Grigoriev I.V."/>
            <person name="Hibbett D.S."/>
            <person name="Martin F."/>
            <person name="Nordberg H.P."/>
            <person name="Cantor M.N."/>
            <person name="Hua S.X."/>
        </authorList>
    </citation>
    <scope>NUCLEOTIDE SEQUENCE [LARGE SCALE GENOMIC DNA]</scope>
    <source>
        <strain evidence="1 2">UH-Slu-Lm8-n1</strain>
    </source>
</reference>
<evidence type="ECO:0008006" key="3">
    <source>
        <dbReference type="Google" id="ProtNLM"/>
    </source>
</evidence>
<dbReference type="OrthoDB" id="2505969at2759"/>
<keyword evidence="2" id="KW-1185">Reference proteome</keyword>
<name>A0A0D0AHY4_9AGAM</name>
<gene>
    <name evidence="1" type="ORF">CY34DRAFT_19733</name>
</gene>
<dbReference type="STRING" id="930992.A0A0D0AHY4"/>
<proteinExistence type="predicted"/>
<dbReference type="InParanoid" id="A0A0D0AHY4"/>
<protein>
    <recommendedName>
        <fullName evidence="3">CxC1-like cysteine cluster associated with KDZ transposases domain-containing protein</fullName>
    </recommendedName>
</protein>
<dbReference type="PANTHER" id="PTHR33096">
    <property type="entry name" value="CXC2 DOMAIN-CONTAINING PROTEIN"/>
    <property type="match status" value="1"/>
</dbReference>
<evidence type="ECO:0000313" key="2">
    <source>
        <dbReference type="Proteomes" id="UP000054485"/>
    </source>
</evidence>
<dbReference type="Proteomes" id="UP000054485">
    <property type="component" value="Unassembled WGS sequence"/>
</dbReference>
<dbReference type="PANTHER" id="PTHR33096:SF1">
    <property type="entry name" value="CXC1-LIKE CYSTEINE CLUSTER ASSOCIATED WITH KDZ TRANSPOSASES DOMAIN-CONTAINING PROTEIN"/>
    <property type="match status" value="1"/>
</dbReference>
<dbReference type="EMBL" id="KN836809">
    <property type="protein sequence ID" value="KIK31628.1"/>
    <property type="molecule type" value="Genomic_DNA"/>
</dbReference>